<dbReference type="Proteomes" id="UP000245647">
    <property type="component" value="Unassembled WGS sequence"/>
</dbReference>
<dbReference type="Gene3D" id="2.60.120.10">
    <property type="entry name" value="Jelly Rolls"/>
    <property type="match status" value="1"/>
</dbReference>
<gene>
    <name evidence="2" type="ORF">DDR33_18595</name>
</gene>
<keyword evidence="3" id="KW-1185">Reference proteome</keyword>
<organism evidence="2 3">
    <name type="scientific">Pararcticibacter amylolyticus</name>
    <dbReference type="NCBI Taxonomy" id="2173175"/>
    <lineage>
        <taxon>Bacteria</taxon>
        <taxon>Pseudomonadati</taxon>
        <taxon>Bacteroidota</taxon>
        <taxon>Sphingobacteriia</taxon>
        <taxon>Sphingobacteriales</taxon>
        <taxon>Sphingobacteriaceae</taxon>
        <taxon>Pararcticibacter</taxon>
    </lineage>
</organism>
<dbReference type="OrthoDB" id="1092431at2"/>
<dbReference type="SUPFAM" id="SSF51206">
    <property type="entry name" value="cAMP-binding domain-like"/>
    <property type="match status" value="1"/>
</dbReference>
<sequence>MFELLHQKMLEKVSITAEEFEICKQSFTARKLRKHQYFLQQDDIARYTAFVIEGALRMFASGEKKPGELTIQFAFQGWWISDNYSFFSGEPSVYNIEALEDSSILVISKQAWEELFDRVPKVERYFRILLQNNYVATQRRLVSTLCQSAEEKYQTLIKAQPDIIKRVPQHMIASYLGITPETLSRIRRQTARLK</sequence>
<dbReference type="EMBL" id="QEAS01000017">
    <property type="protein sequence ID" value="PWG79065.1"/>
    <property type="molecule type" value="Genomic_DNA"/>
</dbReference>
<protein>
    <submittedName>
        <fullName evidence="2">Cyclic nucleotide-binding protein</fullName>
    </submittedName>
</protein>
<proteinExistence type="predicted"/>
<dbReference type="CDD" id="cd00038">
    <property type="entry name" value="CAP_ED"/>
    <property type="match status" value="1"/>
</dbReference>
<dbReference type="Pfam" id="PF00027">
    <property type="entry name" value="cNMP_binding"/>
    <property type="match status" value="1"/>
</dbReference>
<feature type="domain" description="Cyclic nucleotide-binding" evidence="1">
    <location>
        <begin position="1"/>
        <end position="124"/>
    </location>
</feature>
<dbReference type="Gene3D" id="1.10.10.10">
    <property type="entry name" value="Winged helix-like DNA-binding domain superfamily/Winged helix DNA-binding domain"/>
    <property type="match status" value="1"/>
</dbReference>
<dbReference type="InterPro" id="IPR000595">
    <property type="entry name" value="cNMP-bd_dom"/>
</dbReference>
<dbReference type="AlphaFoldDB" id="A0A2U2PCG1"/>
<dbReference type="InterPro" id="IPR014710">
    <property type="entry name" value="RmlC-like_jellyroll"/>
</dbReference>
<comment type="caution">
    <text evidence="2">The sequence shown here is derived from an EMBL/GenBank/DDBJ whole genome shotgun (WGS) entry which is preliminary data.</text>
</comment>
<name>A0A2U2PCG1_9SPHI</name>
<dbReference type="PROSITE" id="PS50042">
    <property type="entry name" value="CNMP_BINDING_3"/>
    <property type="match status" value="1"/>
</dbReference>
<dbReference type="InterPro" id="IPR036388">
    <property type="entry name" value="WH-like_DNA-bd_sf"/>
</dbReference>
<reference evidence="2 3" key="1">
    <citation type="submission" date="2018-04" db="EMBL/GenBank/DDBJ databases">
        <title>Pedobacter chongqingensis sp. nov., isolated from a rottenly hemp rope.</title>
        <authorList>
            <person name="Cai Y."/>
        </authorList>
    </citation>
    <scope>NUCLEOTIDE SEQUENCE [LARGE SCALE GENOMIC DNA]</scope>
    <source>
        <strain evidence="2 3">FJ4-8</strain>
    </source>
</reference>
<accession>A0A2U2PCG1</accession>
<evidence type="ECO:0000313" key="3">
    <source>
        <dbReference type="Proteomes" id="UP000245647"/>
    </source>
</evidence>
<evidence type="ECO:0000259" key="1">
    <source>
        <dbReference type="PROSITE" id="PS50042"/>
    </source>
</evidence>
<evidence type="ECO:0000313" key="2">
    <source>
        <dbReference type="EMBL" id="PWG79065.1"/>
    </source>
</evidence>
<dbReference type="InterPro" id="IPR018490">
    <property type="entry name" value="cNMP-bd_dom_sf"/>
</dbReference>
<dbReference type="RefSeq" id="WP_109417310.1">
    <property type="nucleotide sequence ID" value="NZ_QEAS01000017.1"/>
</dbReference>